<name>A0A368URQ8_MARNT</name>
<dbReference type="PANTHER" id="PTHR47811:SF1">
    <property type="entry name" value="TRNA PSEUDOURIDINE SYNTHASE D"/>
    <property type="match status" value="1"/>
</dbReference>
<evidence type="ECO:0000256" key="1">
    <source>
        <dbReference type="ARBA" id="ARBA00007953"/>
    </source>
</evidence>
<sequence>MSEDSQWLLDWPVSGGARVGRAELKTSPEDFRVTELLWPEREDDTAAPGPVEVSGDGEHLGLRLEKTGDNTDYVARELAALAGCRSFDVGFCGLKDRHAVTVQWFSLYRPGQEADDQALMAEVGQRWPVRAAVRHSRKLRRGDHQANGFEIVLRNVTGQRELVEAGLARLASQGAPNYFGPQRFGFQGANLDRAVQIDPSRLNRKRGRAGRSASKNVLYFSAARSWLFNQVLAERVINRTWTEILPGEPEPSGAGPTGPLWGDGGTLASGEQESLERGVVDACPELTRLFQSTRMKPERRPLVARPGEFKWQWLDTTTLRIQFVLSPGQYATTVLGDLFELEDLSLSRDNK</sequence>
<comment type="function">
    <text evidence="4">Responsible for synthesis of pseudouridine from uracil-13 in transfer RNAs.</text>
</comment>
<accession>A0A368URQ8</accession>
<evidence type="ECO:0000256" key="2">
    <source>
        <dbReference type="ARBA" id="ARBA00022694"/>
    </source>
</evidence>
<feature type="domain" description="TRUD" evidence="6">
    <location>
        <begin position="174"/>
        <end position="304"/>
    </location>
</feature>
<dbReference type="GO" id="GO:0005829">
    <property type="term" value="C:cytosol"/>
    <property type="evidence" value="ECO:0007669"/>
    <property type="project" value="TreeGrafter"/>
</dbReference>
<evidence type="ECO:0000313" key="10">
    <source>
        <dbReference type="Proteomes" id="UP000253065"/>
    </source>
</evidence>
<dbReference type="Gene3D" id="3.30.2350.20">
    <property type="entry name" value="TruD, catalytic domain"/>
    <property type="match status" value="2"/>
</dbReference>
<dbReference type="PROSITE" id="PS50984">
    <property type="entry name" value="TRUD"/>
    <property type="match status" value="1"/>
</dbReference>
<dbReference type="InterPro" id="IPR011760">
    <property type="entry name" value="PsdUridine_synth_TruD_insert"/>
</dbReference>
<dbReference type="InterPro" id="IPR020119">
    <property type="entry name" value="PsdUridine_synth_TruD_CS"/>
</dbReference>
<dbReference type="EMBL" id="QNSA01000011">
    <property type="protein sequence ID" value="RBP69814.1"/>
    <property type="molecule type" value="Genomic_DNA"/>
</dbReference>
<comment type="catalytic activity">
    <reaction evidence="4">
        <text>uridine(13) in tRNA = pseudouridine(13) in tRNA</text>
        <dbReference type="Rhea" id="RHEA:42540"/>
        <dbReference type="Rhea" id="RHEA-COMP:10105"/>
        <dbReference type="Rhea" id="RHEA-COMP:10106"/>
        <dbReference type="ChEBI" id="CHEBI:65314"/>
        <dbReference type="ChEBI" id="CHEBI:65315"/>
        <dbReference type="EC" id="5.4.99.27"/>
    </reaction>
</comment>
<keyword evidence="2 4" id="KW-0819">tRNA processing</keyword>
<dbReference type="InterPro" id="IPR020103">
    <property type="entry name" value="PsdUridine_synth_cat_dom_sf"/>
</dbReference>
<evidence type="ECO:0000259" key="6">
    <source>
        <dbReference type="PROSITE" id="PS50984"/>
    </source>
</evidence>
<evidence type="ECO:0000313" key="9">
    <source>
        <dbReference type="Proteomes" id="UP000252795"/>
    </source>
</evidence>
<dbReference type="EC" id="5.4.99.27" evidence="4"/>
<keyword evidence="10" id="KW-1185">Reference proteome</keyword>
<evidence type="ECO:0000313" key="7">
    <source>
        <dbReference type="EMBL" id="RBP69814.1"/>
    </source>
</evidence>
<evidence type="ECO:0000256" key="4">
    <source>
        <dbReference type="HAMAP-Rule" id="MF_01082"/>
    </source>
</evidence>
<dbReference type="Proteomes" id="UP000253065">
    <property type="component" value="Unassembled WGS sequence"/>
</dbReference>
<dbReference type="GO" id="GO:0003723">
    <property type="term" value="F:RNA binding"/>
    <property type="evidence" value="ECO:0007669"/>
    <property type="project" value="InterPro"/>
</dbReference>
<comment type="caution">
    <text evidence="8">The sequence shown here is derived from an EMBL/GenBank/DDBJ whole genome shotgun (WGS) entry which is preliminary data.</text>
</comment>
<evidence type="ECO:0000313" key="8">
    <source>
        <dbReference type="EMBL" id="RCW31527.1"/>
    </source>
</evidence>
<evidence type="ECO:0000256" key="5">
    <source>
        <dbReference type="SAM" id="MobiDB-lite"/>
    </source>
</evidence>
<dbReference type="GO" id="GO:0031119">
    <property type="term" value="P:tRNA pseudouridine synthesis"/>
    <property type="evidence" value="ECO:0007669"/>
    <property type="project" value="UniProtKB-UniRule"/>
</dbReference>
<feature type="active site" description="Nucleophile" evidence="4">
    <location>
        <position position="96"/>
    </location>
</feature>
<dbReference type="HAMAP" id="MF_01082">
    <property type="entry name" value="TruD"/>
    <property type="match status" value="1"/>
</dbReference>
<dbReference type="InterPro" id="IPR001656">
    <property type="entry name" value="PsdUridine_synth_TruD"/>
</dbReference>
<dbReference type="GO" id="GO:0160150">
    <property type="term" value="F:tRNA pseudouridine(13) synthase activity"/>
    <property type="evidence" value="ECO:0007669"/>
    <property type="project" value="UniProtKB-EC"/>
</dbReference>
<feature type="region of interest" description="Disordered" evidence="5">
    <location>
        <begin position="244"/>
        <end position="273"/>
    </location>
</feature>
<protein>
    <recommendedName>
        <fullName evidence="4">tRNA pseudouridine synthase D</fullName>
        <ecNumber evidence="4">5.4.99.27</ecNumber>
    </recommendedName>
    <alternativeName>
        <fullName evidence="4">tRNA pseudouridine(13) synthase</fullName>
    </alternativeName>
    <alternativeName>
        <fullName evidence="4">tRNA pseudouridylate synthase D</fullName>
    </alternativeName>
    <alternativeName>
        <fullName evidence="4">tRNA-uridine isomerase D</fullName>
    </alternativeName>
</protein>
<dbReference type="AlphaFoldDB" id="A0A368URQ8"/>
<proteinExistence type="inferred from homology"/>
<dbReference type="RefSeq" id="WP_113880491.1">
    <property type="nucleotide sequence ID" value="NZ_QNSA01000011.1"/>
</dbReference>
<reference evidence="8 9" key="1">
    <citation type="submission" date="2018-07" db="EMBL/GenBank/DDBJ databases">
        <title>Freshwater and sediment microbial communities from various areas in North America, analyzing microbe dynamics in response to fracking.</title>
        <authorList>
            <person name="Lamendella R."/>
        </authorList>
    </citation>
    <scope>NUCLEOTIDE SEQUENCE [LARGE SCALE GENOMIC DNA]</scope>
    <source>
        <strain evidence="8 9">114E</strain>
        <strain evidence="7 10">114E_o</strain>
    </source>
</reference>
<dbReference type="Proteomes" id="UP000252795">
    <property type="component" value="Unassembled WGS sequence"/>
</dbReference>
<dbReference type="InterPro" id="IPR042214">
    <property type="entry name" value="TruD_catalytic"/>
</dbReference>
<dbReference type="EMBL" id="QPJB01000011">
    <property type="protein sequence ID" value="RCW31527.1"/>
    <property type="molecule type" value="Genomic_DNA"/>
</dbReference>
<organism evidence="8 9">
    <name type="scientific">Marinobacter nauticus</name>
    <name type="common">Marinobacter hydrocarbonoclasticus</name>
    <name type="synonym">Marinobacter aquaeolei</name>
    <dbReference type="NCBI Taxonomy" id="2743"/>
    <lineage>
        <taxon>Bacteria</taxon>
        <taxon>Pseudomonadati</taxon>
        <taxon>Pseudomonadota</taxon>
        <taxon>Gammaproteobacteria</taxon>
        <taxon>Pseudomonadales</taxon>
        <taxon>Marinobacteraceae</taxon>
        <taxon>Marinobacter</taxon>
    </lineage>
</organism>
<dbReference type="PROSITE" id="PS01268">
    <property type="entry name" value="UPF0024"/>
    <property type="match status" value="1"/>
</dbReference>
<dbReference type="SUPFAM" id="SSF55120">
    <property type="entry name" value="Pseudouridine synthase"/>
    <property type="match status" value="1"/>
</dbReference>
<gene>
    <name evidence="4" type="primary">truD</name>
    <name evidence="8" type="ORF">DET51_11173</name>
    <name evidence="7" type="ORF">DET64_11173</name>
</gene>
<keyword evidence="3 4" id="KW-0413">Isomerase</keyword>
<dbReference type="Pfam" id="PF01142">
    <property type="entry name" value="TruD"/>
    <property type="match status" value="1"/>
</dbReference>
<dbReference type="PANTHER" id="PTHR47811">
    <property type="entry name" value="TRNA PSEUDOURIDINE SYNTHASE D"/>
    <property type="match status" value="1"/>
</dbReference>
<comment type="similarity">
    <text evidence="1 4">Belongs to the pseudouridine synthase TruD family.</text>
</comment>
<dbReference type="InterPro" id="IPR050170">
    <property type="entry name" value="TruD_pseudoU_synthase"/>
</dbReference>
<evidence type="ECO:0000256" key="3">
    <source>
        <dbReference type="ARBA" id="ARBA00023235"/>
    </source>
</evidence>